<keyword evidence="1" id="KW-0472">Membrane</keyword>
<evidence type="ECO:0000256" key="1">
    <source>
        <dbReference type="SAM" id="Phobius"/>
    </source>
</evidence>
<reference evidence="3 4" key="2">
    <citation type="submission" date="2024-07" db="EMBL/GenBank/DDBJ databases">
        <authorList>
            <person name="Akdeniz Z."/>
        </authorList>
    </citation>
    <scope>NUCLEOTIDE SEQUENCE [LARGE SCALE GENOMIC DNA]</scope>
</reference>
<name>A0AA86QY61_9EUKA</name>
<evidence type="ECO:0000313" key="3">
    <source>
        <dbReference type="EMBL" id="CAL6099730.1"/>
    </source>
</evidence>
<accession>A0AA86QY61</accession>
<dbReference type="EMBL" id="CATOUU010001033">
    <property type="protein sequence ID" value="CAI9968219.1"/>
    <property type="molecule type" value="Genomic_DNA"/>
</dbReference>
<keyword evidence="1" id="KW-0812">Transmembrane</keyword>
<comment type="caution">
    <text evidence="2">The sequence shown here is derived from an EMBL/GenBank/DDBJ whole genome shotgun (WGS) entry which is preliminary data.</text>
</comment>
<dbReference type="EMBL" id="CAXDID020000523">
    <property type="protein sequence ID" value="CAL6099730.1"/>
    <property type="molecule type" value="Genomic_DNA"/>
</dbReference>
<proteinExistence type="predicted"/>
<feature type="transmembrane region" description="Helical" evidence="1">
    <location>
        <begin position="144"/>
        <end position="164"/>
    </location>
</feature>
<keyword evidence="4" id="KW-1185">Reference proteome</keyword>
<feature type="transmembrane region" description="Helical" evidence="1">
    <location>
        <begin position="176"/>
        <end position="198"/>
    </location>
</feature>
<keyword evidence="1" id="KW-1133">Transmembrane helix</keyword>
<feature type="transmembrane region" description="Helical" evidence="1">
    <location>
        <begin position="70"/>
        <end position="87"/>
    </location>
</feature>
<gene>
    <name evidence="2" type="ORF">HINF_LOCUS55864</name>
    <name evidence="3" type="ORF">HINF_LOCUS70220</name>
</gene>
<protein>
    <submittedName>
        <fullName evidence="3">Hypothetical_protein</fullName>
    </submittedName>
</protein>
<reference evidence="2" key="1">
    <citation type="submission" date="2023-06" db="EMBL/GenBank/DDBJ databases">
        <authorList>
            <person name="Kurt Z."/>
        </authorList>
    </citation>
    <scope>NUCLEOTIDE SEQUENCE</scope>
</reference>
<organism evidence="2">
    <name type="scientific">Hexamita inflata</name>
    <dbReference type="NCBI Taxonomy" id="28002"/>
    <lineage>
        <taxon>Eukaryota</taxon>
        <taxon>Metamonada</taxon>
        <taxon>Diplomonadida</taxon>
        <taxon>Hexamitidae</taxon>
        <taxon>Hexamitinae</taxon>
        <taxon>Hexamita</taxon>
    </lineage>
</organism>
<feature type="transmembrane region" description="Helical" evidence="1">
    <location>
        <begin position="30"/>
        <end position="49"/>
    </location>
</feature>
<feature type="transmembrane region" description="Helical" evidence="1">
    <location>
        <begin position="245"/>
        <end position="262"/>
    </location>
</feature>
<evidence type="ECO:0000313" key="2">
    <source>
        <dbReference type="EMBL" id="CAI9968219.1"/>
    </source>
</evidence>
<dbReference type="AlphaFoldDB" id="A0AA86QY61"/>
<feature type="transmembrane region" description="Helical" evidence="1">
    <location>
        <begin position="99"/>
        <end position="123"/>
    </location>
</feature>
<dbReference type="Proteomes" id="UP001642409">
    <property type="component" value="Unassembled WGS sequence"/>
</dbReference>
<sequence length="279" mass="32035">MYSLEFLQIPIMIGSGNSCGYLIHQVSSNYYLNLMVIVQYIGVNSIMKIKSNNLLSQTLKKYYNLQSLKTFYIINASLWFFVQYLLVMKESINDQTTNLTGILNLSLDSGSYYAGCVLAYILYEKHPMKQINETKVGSFMYKHLPKGIWGSIICYAAINIYGTISFHMHRTHKDSITIYFVQKILIYLVTSCIIIFLLCDGKVAQYDFVNIVSRSEHKFLLFSEIITYKIATSIGDIKIGPDNKTVVFLVAIGTLSVIYKFVNYAEILLRDMLNYLDFK</sequence>
<evidence type="ECO:0000313" key="4">
    <source>
        <dbReference type="Proteomes" id="UP001642409"/>
    </source>
</evidence>